<dbReference type="Proteomes" id="UP000320496">
    <property type="component" value="Chromosome"/>
</dbReference>
<keyword evidence="3 5" id="KW-1133">Transmembrane helix</keyword>
<feature type="transmembrane region" description="Helical" evidence="5">
    <location>
        <begin position="45"/>
        <end position="69"/>
    </location>
</feature>
<dbReference type="GO" id="GO:0005506">
    <property type="term" value="F:iron ion binding"/>
    <property type="evidence" value="ECO:0007669"/>
    <property type="project" value="InterPro"/>
</dbReference>
<dbReference type="Pfam" id="PF04116">
    <property type="entry name" value="FA_hydroxylase"/>
    <property type="match status" value="1"/>
</dbReference>
<feature type="domain" description="Fatty acid hydroxylase" evidence="6">
    <location>
        <begin position="90"/>
        <end position="226"/>
    </location>
</feature>
<evidence type="ECO:0000313" key="7">
    <source>
        <dbReference type="EMBL" id="QDU40161.1"/>
    </source>
</evidence>
<dbReference type="PANTHER" id="PTHR11863">
    <property type="entry name" value="STEROL DESATURASE"/>
    <property type="match status" value="1"/>
</dbReference>
<sequence>MDTQTEIIVRLSAFAGVLLAMTLWELSSPRRKLAAGKGGRWTSNLLLVAINTVAARLIIPVTAVAAALTAESGGWGLLHQVAWPYWLEVTLAVIALDLVIYFQHVLFHAVPALWRLHKVHHADLDVDVTTGIRFHTLEILLSALLKLAAVVAFGAPALAVVLFEVILNATSMFNHSNVKMPEKVDRLLRWIVVTPDMHRIHHSIIRRETDSNFGFNLPWWDRLLGTYRSDPQEGHERMTLGITDYREEDDVERLHHMLLIPFRRAKQATTARRSETENEPQG</sequence>
<feature type="transmembrane region" description="Helical" evidence="5">
    <location>
        <begin position="89"/>
        <end position="110"/>
    </location>
</feature>
<dbReference type="EMBL" id="CP036275">
    <property type="protein sequence ID" value="QDU40161.1"/>
    <property type="molecule type" value="Genomic_DNA"/>
</dbReference>
<reference evidence="7 8" key="1">
    <citation type="submission" date="2019-02" db="EMBL/GenBank/DDBJ databases">
        <title>Deep-cultivation of Planctomycetes and their phenomic and genomic characterization uncovers novel biology.</title>
        <authorList>
            <person name="Wiegand S."/>
            <person name="Jogler M."/>
            <person name="Boedeker C."/>
            <person name="Pinto D."/>
            <person name="Vollmers J."/>
            <person name="Rivas-Marin E."/>
            <person name="Kohn T."/>
            <person name="Peeters S.H."/>
            <person name="Heuer A."/>
            <person name="Rast P."/>
            <person name="Oberbeckmann S."/>
            <person name="Bunk B."/>
            <person name="Jeske O."/>
            <person name="Meyerdierks A."/>
            <person name="Storesund J.E."/>
            <person name="Kallscheuer N."/>
            <person name="Luecker S."/>
            <person name="Lage O.M."/>
            <person name="Pohl T."/>
            <person name="Merkel B.J."/>
            <person name="Hornburger P."/>
            <person name="Mueller R.-W."/>
            <person name="Bruemmer F."/>
            <person name="Labrenz M."/>
            <person name="Spormann A.M."/>
            <person name="Op den Camp H."/>
            <person name="Overmann J."/>
            <person name="Amann R."/>
            <person name="Jetten M.S.M."/>
            <person name="Mascher T."/>
            <person name="Medema M.H."/>
            <person name="Devos D.P."/>
            <person name="Kaster A.-K."/>
            <person name="Ovreas L."/>
            <person name="Rohde M."/>
            <person name="Galperin M.Y."/>
            <person name="Jogler C."/>
        </authorList>
    </citation>
    <scope>NUCLEOTIDE SEQUENCE [LARGE SCALE GENOMIC DNA]</scope>
    <source>
        <strain evidence="7 8">Mal4</strain>
    </source>
</reference>
<evidence type="ECO:0000256" key="4">
    <source>
        <dbReference type="ARBA" id="ARBA00023136"/>
    </source>
</evidence>
<proteinExistence type="predicted"/>
<organism evidence="7 8">
    <name type="scientific">Maioricimonas rarisocia</name>
    <dbReference type="NCBI Taxonomy" id="2528026"/>
    <lineage>
        <taxon>Bacteria</taxon>
        <taxon>Pseudomonadati</taxon>
        <taxon>Planctomycetota</taxon>
        <taxon>Planctomycetia</taxon>
        <taxon>Planctomycetales</taxon>
        <taxon>Planctomycetaceae</taxon>
        <taxon>Maioricimonas</taxon>
    </lineage>
</organism>
<keyword evidence="8" id="KW-1185">Reference proteome</keyword>
<dbReference type="RefSeq" id="WP_231746607.1">
    <property type="nucleotide sequence ID" value="NZ_CP036275.1"/>
</dbReference>
<dbReference type="GO" id="GO:0008610">
    <property type="term" value="P:lipid biosynthetic process"/>
    <property type="evidence" value="ECO:0007669"/>
    <property type="project" value="InterPro"/>
</dbReference>
<comment type="subcellular location">
    <subcellularLocation>
        <location evidence="1">Membrane</location>
    </subcellularLocation>
</comment>
<feature type="transmembrane region" description="Helical" evidence="5">
    <location>
        <begin position="7"/>
        <end position="24"/>
    </location>
</feature>
<accession>A0A517ZCI6</accession>
<evidence type="ECO:0000256" key="3">
    <source>
        <dbReference type="ARBA" id="ARBA00022989"/>
    </source>
</evidence>
<dbReference type="InterPro" id="IPR006694">
    <property type="entry name" value="Fatty_acid_hydroxylase"/>
</dbReference>
<dbReference type="GO" id="GO:0016020">
    <property type="term" value="C:membrane"/>
    <property type="evidence" value="ECO:0007669"/>
    <property type="project" value="UniProtKB-SubCell"/>
</dbReference>
<dbReference type="GO" id="GO:0016491">
    <property type="term" value="F:oxidoreductase activity"/>
    <property type="evidence" value="ECO:0007669"/>
    <property type="project" value="InterPro"/>
</dbReference>
<dbReference type="AlphaFoldDB" id="A0A517ZCI6"/>
<feature type="transmembrane region" description="Helical" evidence="5">
    <location>
        <begin position="143"/>
        <end position="167"/>
    </location>
</feature>
<protein>
    <submittedName>
        <fullName evidence="7">Fatty acid hydroxylase superfamily protein</fullName>
    </submittedName>
</protein>
<evidence type="ECO:0000256" key="5">
    <source>
        <dbReference type="SAM" id="Phobius"/>
    </source>
</evidence>
<evidence type="ECO:0000256" key="1">
    <source>
        <dbReference type="ARBA" id="ARBA00004370"/>
    </source>
</evidence>
<name>A0A517ZCI6_9PLAN</name>
<gene>
    <name evidence="7" type="ORF">Mal4_45160</name>
</gene>
<dbReference type="KEGG" id="mri:Mal4_45160"/>
<dbReference type="InterPro" id="IPR050307">
    <property type="entry name" value="Sterol_Desaturase_Related"/>
</dbReference>
<evidence type="ECO:0000256" key="2">
    <source>
        <dbReference type="ARBA" id="ARBA00022692"/>
    </source>
</evidence>
<keyword evidence="4 5" id="KW-0472">Membrane</keyword>
<keyword evidence="2 5" id="KW-0812">Transmembrane</keyword>
<evidence type="ECO:0000259" key="6">
    <source>
        <dbReference type="Pfam" id="PF04116"/>
    </source>
</evidence>
<evidence type="ECO:0000313" key="8">
    <source>
        <dbReference type="Proteomes" id="UP000320496"/>
    </source>
</evidence>